<reference evidence="2 3" key="2">
    <citation type="submission" date="2019-04" db="EMBL/GenBank/DDBJ databases">
        <authorList>
            <person name="Yang S."/>
            <person name="Wei W."/>
        </authorList>
    </citation>
    <scope>NUCLEOTIDE SEQUENCE [LARGE SCALE GENOMIC DNA]</scope>
    <source>
        <strain evidence="3">ZP60</strain>
    </source>
</reference>
<dbReference type="KEGG" id="halz:E5139_07710"/>
<dbReference type="AlphaFoldDB" id="A0A4D6KAP0"/>
<organism evidence="2 3">
    <name type="scientific">Halomicrobium mukohataei</name>
    <dbReference type="NCBI Taxonomy" id="57705"/>
    <lineage>
        <taxon>Archaea</taxon>
        <taxon>Methanobacteriati</taxon>
        <taxon>Methanobacteriota</taxon>
        <taxon>Stenosarchaea group</taxon>
        <taxon>Halobacteria</taxon>
        <taxon>Halobacteriales</taxon>
        <taxon>Haloarculaceae</taxon>
        <taxon>Halomicrobium</taxon>
    </lineage>
</organism>
<reference evidence="2 3" key="1">
    <citation type="submission" date="2019-04" db="EMBL/GenBank/DDBJ databases">
        <title>Complete genome sequence of Arthrobacter sp. ZXY-2 associated with effective atrazine degradation and salt adaptation.</title>
        <authorList>
            <person name="Zhao X."/>
        </authorList>
    </citation>
    <scope>NUCLEOTIDE SEQUENCE [LARGE SCALE GENOMIC DNA]</scope>
    <source>
        <strain evidence="3">ZP60</strain>
    </source>
</reference>
<accession>A0A4D6KAP0</accession>
<feature type="region of interest" description="Disordered" evidence="1">
    <location>
        <begin position="27"/>
        <end position="48"/>
    </location>
</feature>
<sequence length="274" mass="29971">MRLGPLALVAVALLAGCGGLVGTSTETTVTPAPVPEPPATESTGSAIAPGVGGARIVDADRLARAHRTAIRNRSYVWQERQRASPVETNESERIDTRLWVERERRYRYELSTSWRPVNTSEYTEGETRYRRDVSRAGFTYSTAPGTNVTARYGHQPEVAISRYLAIGSATVAATTVDGQRYYRITGSADTLPVTGEISNYSVEALVAPSGFVRSLSVSYEDVIGSNRERIDYRYRYSAVGETTVQPPEWVRARWPENVTTATTTPTGSATDTPD</sequence>
<evidence type="ECO:0000313" key="2">
    <source>
        <dbReference type="EMBL" id="QCD65528.1"/>
    </source>
</evidence>
<dbReference type="RefSeq" id="WP_015761885.1">
    <property type="nucleotide sequence ID" value="NZ_CP039375.1"/>
</dbReference>
<evidence type="ECO:0000313" key="3">
    <source>
        <dbReference type="Proteomes" id="UP000297053"/>
    </source>
</evidence>
<dbReference type="GeneID" id="42178812"/>
<name>A0A4D6KAP0_9EURY</name>
<dbReference type="Proteomes" id="UP000297053">
    <property type="component" value="Chromosome"/>
</dbReference>
<proteinExistence type="predicted"/>
<evidence type="ECO:0000256" key="1">
    <source>
        <dbReference type="SAM" id="MobiDB-lite"/>
    </source>
</evidence>
<protein>
    <recommendedName>
        <fullName evidence="4">Lipoprotein</fullName>
    </recommendedName>
</protein>
<evidence type="ECO:0008006" key="4">
    <source>
        <dbReference type="Google" id="ProtNLM"/>
    </source>
</evidence>
<dbReference type="PROSITE" id="PS51257">
    <property type="entry name" value="PROKAR_LIPOPROTEIN"/>
    <property type="match status" value="1"/>
</dbReference>
<dbReference type="EMBL" id="CP039375">
    <property type="protein sequence ID" value="QCD65528.1"/>
    <property type="molecule type" value="Genomic_DNA"/>
</dbReference>
<gene>
    <name evidence="2" type="ORF">E5139_07710</name>
</gene>
<dbReference type="OMA" id="RWGNATD"/>